<dbReference type="EMBL" id="FOKI01000005">
    <property type="protein sequence ID" value="SFA88997.1"/>
    <property type="molecule type" value="Genomic_DNA"/>
</dbReference>
<dbReference type="InterPro" id="IPR003148">
    <property type="entry name" value="RCK_N"/>
</dbReference>
<reference evidence="3 4" key="1">
    <citation type="submission" date="2016-10" db="EMBL/GenBank/DDBJ databases">
        <authorList>
            <person name="de Groot N.N."/>
        </authorList>
    </citation>
    <scope>NUCLEOTIDE SEQUENCE [LARGE SCALE GENOMIC DNA]</scope>
    <source>
        <strain evidence="3 4">DSM 12271</strain>
    </source>
</reference>
<dbReference type="GO" id="GO:0008324">
    <property type="term" value="F:monoatomic cation transmembrane transporter activity"/>
    <property type="evidence" value="ECO:0007669"/>
    <property type="project" value="InterPro"/>
</dbReference>
<evidence type="ECO:0000259" key="2">
    <source>
        <dbReference type="PROSITE" id="PS51202"/>
    </source>
</evidence>
<feature type="domain" description="RCK N-terminal" evidence="1">
    <location>
        <begin position="3"/>
        <end position="119"/>
    </location>
</feature>
<dbReference type="InterPro" id="IPR050721">
    <property type="entry name" value="Trk_Ktr_HKT_K-transport"/>
</dbReference>
<feature type="domain" description="RCK C-terminal" evidence="2">
    <location>
        <begin position="136"/>
        <end position="220"/>
    </location>
</feature>
<dbReference type="Proteomes" id="UP000198619">
    <property type="component" value="Unassembled WGS sequence"/>
</dbReference>
<dbReference type="STRING" id="84698.SAMN04488528_1005148"/>
<protein>
    <submittedName>
        <fullName evidence="3">Trk system potassium uptake protein TrkA</fullName>
    </submittedName>
</protein>
<gene>
    <name evidence="3" type="ORF">SAMN04488528_1005148</name>
</gene>
<dbReference type="GO" id="GO:0006813">
    <property type="term" value="P:potassium ion transport"/>
    <property type="evidence" value="ECO:0007669"/>
    <property type="project" value="InterPro"/>
</dbReference>
<organism evidence="3 4">
    <name type="scientific">Clostridium frigidicarnis</name>
    <dbReference type="NCBI Taxonomy" id="84698"/>
    <lineage>
        <taxon>Bacteria</taxon>
        <taxon>Bacillati</taxon>
        <taxon>Bacillota</taxon>
        <taxon>Clostridia</taxon>
        <taxon>Eubacteriales</taxon>
        <taxon>Clostridiaceae</taxon>
        <taxon>Clostridium</taxon>
    </lineage>
</organism>
<dbReference type="SUPFAM" id="SSF116726">
    <property type="entry name" value="TrkA C-terminal domain-like"/>
    <property type="match status" value="1"/>
</dbReference>
<evidence type="ECO:0000313" key="4">
    <source>
        <dbReference type="Proteomes" id="UP000198619"/>
    </source>
</evidence>
<dbReference type="Pfam" id="PF02254">
    <property type="entry name" value="TrkA_N"/>
    <property type="match status" value="1"/>
</dbReference>
<dbReference type="Gene3D" id="3.40.50.720">
    <property type="entry name" value="NAD(P)-binding Rossmann-like Domain"/>
    <property type="match status" value="1"/>
</dbReference>
<sequence length="220" mass="24435">MARKQFVVIGLGRFGISVAKTLYESGHEVLAIDKNEDLIQEVSDNVTHAVQMDATDENALRTIGIRNFDVAVITIGSNIQSSVMVALIVKELGVKYIIAKAHNDLHAKVLYKIGADRVVQPEKDMGVRVGHNLVSSNILDYIELSPDYSIIEIEAPQMWWGKSIKELNVRSNYGINIMAIKKDNEVNISPDAEDIIEKNFIIVSIGSIDDLSRLETMISK</sequence>
<dbReference type="PANTHER" id="PTHR43833:SF7">
    <property type="entry name" value="KTR SYSTEM POTASSIUM UPTAKE PROTEIN C"/>
    <property type="match status" value="1"/>
</dbReference>
<dbReference type="PROSITE" id="PS51202">
    <property type="entry name" value="RCK_C"/>
    <property type="match status" value="1"/>
</dbReference>
<accession>A0A1I0WKS7</accession>
<dbReference type="Gene3D" id="3.30.70.1450">
    <property type="entry name" value="Regulator of K+ conductance, C-terminal domain"/>
    <property type="match status" value="1"/>
</dbReference>
<evidence type="ECO:0000259" key="1">
    <source>
        <dbReference type="PROSITE" id="PS51201"/>
    </source>
</evidence>
<dbReference type="PANTHER" id="PTHR43833">
    <property type="entry name" value="POTASSIUM CHANNEL PROTEIN 2-RELATED-RELATED"/>
    <property type="match status" value="1"/>
</dbReference>
<dbReference type="RefSeq" id="WP_090039269.1">
    <property type="nucleotide sequence ID" value="NZ_FOKI01000005.1"/>
</dbReference>
<dbReference type="Pfam" id="PF02080">
    <property type="entry name" value="TrkA_C"/>
    <property type="match status" value="1"/>
</dbReference>
<dbReference type="InterPro" id="IPR036291">
    <property type="entry name" value="NAD(P)-bd_dom_sf"/>
</dbReference>
<dbReference type="SUPFAM" id="SSF51735">
    <property type="entry name" value="NAD(P)-binding Rossmann-fold domains"/>
    <property type="match status" value="1"/>
</dbReference>
<dbReference type="PROSITE" id="PS51201">
    <property type="entry name" value="RCK_N"/>
    <property type="match status" value="1"/>
</dbReference>
<dbReference type="AlphaFoldDB" id="A0A1I0WKS7"/>
<dbReference type="InterPro" id="IPR036721">
    <property type="entry name" value="RCK_C_sf"/>
</dbReference>
<evidence type="ECO:0000313" key="3">
    <source>
        <dbReference type="EMBL" id="SFA88997.1"/>
    </source>
</evidence>
<proteinExistence type="predicted"/>
<keyword evidence="4" id="KW-1185">Reference proteome</keyword>
<dbReference type="InterPro" id="IPR006037">
    <property type="entry name" value="RCK_C"/>
</dbReference>
<dbReference type="OrthoDB" id="9776294at2"/>
<name>A0A1I0WKS7_9CLOT</name>